<dbReference type="Proteomes" id="UP001159363">
    <property type="component" value="Chromosome 4"/>
</dbReference>
<comment type="caution">
    <text evidence="7">The sequence shown here is derived from an EMBL/GenBank/DDBJ whole genome shotgun (WGS) entry which is preliminary data.</text>
</comment>
<evidence type="ECO:0000256" key="3">
    <source>
        <dbReference type="ARBA" id="ARBA00022729"/>
    </source>
</evidence>
<keyword evidence="8" id="KW-1185">Reference proteome</keyword>
<keyword evidence="4" id="KW-0378">Hydrolase</keyword>
<dbReference type="SUPFAM" id="SSF53254">
    <property type="entry name" value="Phosphoglycerate mutase-like"/>
    <property type="match status" value="1"/>
</dbReference>
<evidence type="ECO:0000313" key="7">
    <source>
        <dbReference type="EMBL" id="KAJ8883247.1"/>
    </source>
</evidence>
<name>A0ABQ9HFY8_9NEOP</name>
<keyword evidence="3" id="KW-0732">Signal</keyword>
<evidence type="ECO:0000256" key="4">
    <source>
        <dbReference type="ARBA" id="ARBA00022801"/>
    </source>
</evidence>
<dbReference type="PANTHER" id="PTHR11567:SF211">
    <property type="entry name" value="PROSTATIC ACID PHOSPHATASE"/>
    <property type="match status" value="1"/>
</dbReference>
<evidence type="ECO:0000313" key="8">
    <source>
        <dbReference type="Proteomes" id="UP001159363"/>
    </source>
</evidence>
<sequence>MQHKVKGTLDPDRLLYIYSAHDQTITNLLQALNVFNGILVPYASAVLVELRELHGSYYTTVGPVIENRVFSRCKWCLLLARMMDMLLFFRQVFYKNSTMADSYLLQIPGCECLCPLDQFMDLIKDVIPDDVSADCAEEVEEEEYEFEVPVNGTKILHTS</sequence>
<protein>
    <recommendedName>
        <fullName evidence="2">acid phosphatase</fullName>
        <ecNumber evidence="2">3.1.3.2</ecNumber>
    </recommendedName>
</protein>
<dbReference type="Gene3D" id="3.40.50.1240">
    <property type="entry name" value="Phosphoglycerate mutase-like"/>
    <property type="match status" value="1"/>
</dbReference>
<dbReference type="EC" id="3.1.3.2" evidence="2"/>
<gene>
    <name evidence="7" type="ORF">PR048_015088</name>
</gene>
<comment type="catalytic activity">
    <reaction evidence="1">
        <text>a phosphate monoester + H2O = an alcohol + phosphate</text>
        <dbReference type="Rhea" id="RHEA:15017"/>
        <dbReference type="ChEBI" id="CHEBI:15377"/>
        <dbReference type="ChEBI" id="CHEBI:30879"/>
        <dbReference type="ChEBI" id="CHEBI:43474"/>
        <dbReference type="ChEBI" id="CHEBI:67140"/>
        <dbReference type="EC" id="3.1.3.2"/>
    </reaction>
</comment>
<proteinExistence type="predicted"/>
<evidence type="ECO:0000256" key="2">
    <source>
        <dbReference type="ARBA" id="ARBA00012646"/>
    </source>
</evidence>
<reference evidence="7 8" key="1">
    <citation type="submission" date="2023-02" db="EMBL/GenBank/DDBJ databases">
        <title>LHISI_Scaffold_Assembly.</title>
        <authorList>
            <person name="Stuart O.P."/>
            <person name="Cleave R."/>
            <person name="Magrath M.J.L."/>
            <person name="Mikheyev A.S."/>
        </authorList>
    </citation>
    <scope>NUCLEOTIDE SEQUENCE [LARGE SCALE GENOMIC DNA]</scope>
    <source>
        <strain evidence="7">Daus_M_001</strain>
        <tissue evidence="7">Leg muscle</tissue>
    </source>
</reference>
<accession>A0ABQ9HFY8</accession>
<dbReference type="InterPro" id="IPR033379">
    <property type="entry name" value="Acid_Pase_AS"/>
</dbReference>
<keyword evidence="5" id="KW-1015">Disulfide bond</keyword>
<organism evidence="7 8">
    <name type="scientific">Dryococelus australis</name>
    <dbReference type="NCBI Taxonomy" id="614101"/>
    <lineage>
        <taxon>Eukaryota</taxon>
        <taxon>Metazoa</taxon>
        <taxon>Ecdysozoa</taxon>
        <taxon>Arthropoda</taxon>
        <taxon>Hexapoda</taxon>
        <taxon>Insecta</taxon>
        <taxon>Pterygota</taxon>
        <taxon>Neoptera</taxon>
        <taxon>Polyneoptera</taxon>
        <taxon>Phasmatodea</taxon>
        <taxon>Verophasmatodea</taxon>
        <taxon>Anareolatae</taxon>
        <taxon>Phasmatidae</taxon>
        <taxon>Eurycanthinae</taxon>
        <taxon>Dryococelus</taxon>
    </lineage>
</organism>
<evidence type="ECO:0000256" key="6">
    <source>
        <dbReference type="ARBA" id="ARBA00023180"/>
    </source>
</evidence>
<evidence type="ECO:0000256" key="5">
    <source>
        <dbReference type="ARBA" id="ARBA00023157"/>
    </source>
</evidence>
<keyword evidence="6" id="KW-0325">Glycoprotein</keyword>
<dbReference type="PROSITE" id="PS00778">
    <property type="entry name" value="HIS_ACID_PHOSPHAT_2"/>
    <property type="match status" value="1"/>
</dbReference>
<dbReference type="EMBL" id="JARBHB010000005">
    <property type="protein sequence ID" value="KAJ8883247.1"/>
    <property type="molecule type" value="Genomic_DNA"/>
</dbReference>
<dbReference type="InterPro" id="IPR050645">
    <property type="entry name" value="Histidine_acid_phosphatase"/>
</dbReference>
<dbReference type="PANTHER" id="PTHR11567">
    <property type="entry name" value="ACID PHOSPHATASE-RELATED"/>
    <property type="match status" value="1"/>
</dbReference>
<evidence type="ECO:0000256" key="1">
    <source>
        <dbReference type="ARBA" id="ARBA00000032"/>
    </source>
</evidence>
<dbReference type="InterPro" id="IPR029033">
    <property type="entry name" value="His_PPase_superfam"/>
</dbReference>